<accession>A0ABD3P0H5</accession>
<dbReference type="GO" id="GO:0051213">
    <property type="term" value="F:dioxygenase activity"/>
    <property type="evidence" value="ECO:0007669"/>
    <property type="project" value="UniProtKB-KW"/>
</dbReference>
<evidence type="ECO:0000313" key="5">
    <source>
        <dbReference type="EMBL" id="KAL3780918.1"/>
    </source>
</evidence>
<feature type="domain" description="Aspartyl/asparaginy/proline hydroxylase" evidence="4">
    <location>
        <begin position="219"/>
        <end position="399"/>
    </location>
</feature>
<dbReference type="InterPro" id="IPR007803">
    <property type="entry name" value="Asp/Arg/Pro-Hydrxlase"/>
</dbReference>
<gene>
    <name evidence="5" type="ORF">HJC23_009124</name>
</gene>
<proteinExistence type="inferred from homology"/>
<evidence type="ECO:0000256" key="1">
    <source>
        <dbReference type="ARBA" id="ARBA00007730"/>
    </source>
</evidence>
<organism evidence="5 6">
    <name type="scientific">Cyclotella cryptica</name>
    <dbReference type="NCBI Taxonomy" id="29204"/>
    <lineage>
        <taxon>Eukaryota</taxon>
        <taxon>Sar</taxon>
        <taxon>Stramenopiles</taxon>
        <taxon>Ochrophyta</taxon>
        <taxon>Bacillariophyta</taxon>
        <taxon>Coscinodiscophyceae</taxon>
        <taxon>Thalassiosirophycidae</taxon>
        <taxon>Stephanodiscales</taxon>
        <taxon>Stephanodiscaceae</taxon>
        <taxon>Cyclotella</taxon>
    </lineage>
</organism>
<comment type="caution">
    <text evidence="5">The sequence shown here is derived from an EMBL/GenBank/DDBJ whole genome shotgun (WGS) entry which is preliminary data.</text>
</comment>
<sequence length="417" mass="46869">MMLVIGSIISQLTSTLTAAFVCLVSILIIRRWFQADDKSTPNHSNSVAHNGCSDPTCLRCHSRTSQHLETFRRNATLLRRLVKLEPELFEGMREDIWTFVEGIDRSSTRKNDHRVNGIGLYDKFKNRIGFLLASTVSSNPSSKIEAAMAIDQSSNGSLSPQVGQAPTVFFLPGLEAKPVHYCPDKCVKLCPCVRLWKIHPIDPKSPPIPTTGDIEILKQNAETIRRELIQLLCMKDDPFAPFDSAVYSQTYKDNTQEPEWSSIYLFRQGLKQSNTCGNYFPKTTKIIETQCPHRMAGRCGLGSVYFSKLKSNTKVMEHCGPTNVRWRCHLPLIVPKNSQESHLSVGLKDVNQERIGWEEDVPILFDDSFLHSAVHVRGDSEDMVNDGSRIVLIVDFWHPALSEADRNAIGVLYPPGS</sequence>
<evidence type="ECO:0000256" key="2">
    <source>
        <dbReference type="ARBA" id="ARBA00022964"/>
    </source>
</evidence>
<keyword evidence="3" id="KW-0560">Oxidoreductase</keyword>
<comment type="similarity">
    <text evidence="1">Belongs to the aspartyl/asparaginyl beta-hydroxylase family.</text>
</comment>
<name>A0ABD3P0H5_9STRA</name>
<dbReference type="Gene3D" id="2.60.120.330">
    <property type="entry name" value="B-lactam Antibiotic, Isopenicillin N Synthase, Chain"/>
    <property type="match status" value="1"/>
</dbReference>
<dbReference type="InterPro" id="IPR027443">
    <property type="entry name" value="IPNS-like_sf"/>
</dbReference>
<dbReference type="EMBL" id="JABMIG020000334">
    <property type="protein sequence ID" value="KAL3780918.1"/>
    <property type="molecule type" value="Genomic_DNA"/>
</dbReference>
<dbReference type="AlphaFoldDB" id="A0ABD3P0H5"/>
<dbReference type="PANTHER" id="PTHR46332">
    <property type="entry name" value="ASPARTATE BETA-HYDROXYLASE DOMAIN-CONTAINING PROTEIN 2"/>
    <property type="match status" value="1"/>
</dbReference>
<dbReference type="Pfam" id="PF05118">
    <property type="entry name" value="Asp_Arg_Hydrox"/>
    <property type="match status" value="1"/>
</dbReference>
<dbReference type="InterPro" id="IPR051821">
    <property type="entry name" value="Asp/Asn_beta-hydroxylase"/>
</dbReference>
<evidence type="ECO:0000313" key="6">
    <source>
        <dbReference type="Proteomes" id="UP001516023"/>
    </source>
</evidence>
<protein>
    <recommendedName>
        <fullName evidence="4">Aspartyl/asparaginy/proline hydroxylase domain-containing protein</fullName>
    </recommendedName>
</protein>
<keyword evidence="2" id="KW-0223">Dioxygenase</keyword>
<evidence type="ECO:0000256" key="3">
    <source>
        <dbReference type="ARBA" id="ARBA00023002"/>
    </source>
</evidence>
<reference evidence="5 6" key="1">
    <citation type="journal article" date="2020" name="G3 (Bethesda)">
        <title>Improved Reference Genome for Cyclotella cryptica CCMP332, a Model for Cell Wall Morphogenesis, Salinity Adaptation, and Lipid Production in Diatoms (Bacillariophyta).</title>
        <authorList>
            <person name="Roberts W.R."/>
            <person name="Downey K.M."/>
            <person name="Ruck E.C."/>
            <person name="Traller J.C."/>
            <person name="Alverson A.J."/>
        </authorList>
    </citation>
    <scope>NUCLEOTIDE SEQUENCE [LARGE SCALE GENOMIC DNA]</scope>
    <source>
        <strain evidence="5 6">CCMP332</strain>
    </source>
</reference>
<keyword evidence="6" id="KW-1185">Reference proteome</keyword>
<dbReference type="Proteomes" id="UP001516023">
    <property type="component" value="Unassembled WGS sequence"/>
</dbReference>
<evidence type="ECO:0000259" key="4">
    <source>
        <dbReference type="Pfam" id="PF05118"/>
    </source>
</evidence>
<dbReference type="PANTHER" id="PTHR46332:SF5">
    <property type="entry name" value="ASPARTATE BETA-HYDROXYLASE DOMAIN CONTAINING 2"/>
    <property type="match status" value="1"/>
</dbReference>